<name>A0A7C4D4D4_THEPE</name>
<keyword evidence="1" id="KW-0175">Coiled coil</keyword>
<protein>
    <submittedName>
        <fullName evidence="3">Uncharacterized protein</fullName>
    </submittedName>
</protein>
<feature type="coiled-coil region" evidence="1">
    <location>
        <begin position="550"/>
        <end position="584"/>
    </location>
</feature>
<evidence type="ECO:0000256" key="1">
    <source>
        <dbReference type="SAM" id="Coils"/>
    </source>
</evidence>
<sequence>MTGERLLVLASPQEEVADTVFNTVRETYESCLDNYRSLCKKKNRLETILTSLQNRVKEVQLKIPQLQNSIGNFKFMSIIFGIISLVLLPLSFAHGTLFIIFIFVAILSLIFYGLKSSSERELQELQKEMGELKNKAIPRHIEELKAVTEQISSFKLPDLKLRVYKVYVPIGFTSFNGYLLAVAPLGEKVKLSLKFTPEVEELTRSLREIQRAIEFYKDTLVKEKLESSGIISALEKFGLWDKVCNARSPEYLLVEIVSREVKRLLGLVQETEIELALVPPVDENVKLFKQALSEPAYGKLAHDKVLRGSEEYLYDSFSRIEELQTLVQYLSTIEDFIFEAESVREVGEDFRELKNRLMELVEATIPVEPFVGFAERVYCKSCADQVLEDIKRRIDLKRWVEVNILGGVSEDPDIVVPISEILQDVRTIYSKIESLLLARLPLPVPEAGARTMELYERGLRTYAIALSAADEYVRSRLGSPFEEPVFECEKCNSSLTPDTSYIISTFALPFIKAYVGSMYELADAMYGKSESIRLSINAARLAKDQRKGNLAVYEQMLRENEIRKESLQNELDRLKEHKARLLALAAALAVSVGVEVNLEAIASGAPIVQGD</sequence>
<feature type="transmembrane region" description="Helical" evidence="2">
    <location>
        <begin position="72"/>
        <end position="90"/>
    </location>
</feature>
<accession>A0A7C4D4D4</accession>
<evidence type="ECO:0000313" key="3">
    <source>
        <dbReference type="EMBL" id="HGM46453.1"/>
    </source>
</evidence>
<keyword evidence="2" id="KW-1133">Transmembrane helix</keyword>
<gene>
    <name evidence="3" type="ORF">ENU21_01700</name>
</gene>
<feature type="coiled-coil region" evidence="1">
    <location>
        <begin position="35"/>
        <end position="69"/>
    </location>
</feature>
<keyword evidence="2" id="KW-0812">Transmembrane</keyword>
<feature type="transmembrane region" description="Helical" evidence="2">
    <location>
        <begin position="166"/>
        <end position="186"/>
    </location>
</feature>
<evidence type="ECO:0000256" key="2">
    <source>
        <dbReference type="SAM" id="Phobius"/>
    </source>
</evidence>
<comment type="caution">
    <text evidence="3">The sequence shown here is derived from an EMBL/GenBank/DDBJ whole genome shotgun (WGS) entry which is preliminary data.</text>
</comment>
<keyword evidence="2" id="KW-0472">Membrane</keyword>
<organism evidence="3">
    <name type="scientific">Thermofilum pendens</name>
    <dbReference type="NCBI Taxonomy" id="2269"/>
    <lineage>
        <taxon>Archaea</taxon>
        <taxon>Thermoproteota</taxon>
        <taxon>Thermoprotei</taxon>
        <taxon>Thermofilales</taxon>
        <taxon>Thermofilaceae</taxon>
        <taxon>Thermofilum</taxon>
    </lineage>
</organism>
<feature type="transmembrane region" description="Helical" evidence="2">
    <location>
        <begin position="96"/>
        <end position="114"/>
    </location>
</feature>
<dbReference type="EMBL" id="DTBQ01000050">
    <property type="protein sequence ID" value="HGM46453.1"/>
    <property type="molecule type" value="Genomic_DNA"/>
</dbReference>
<dbReference type="AlphaFoldDB" id="A0A7C4D4D4"/>
<reference evidence="3" key="1">
    <citation type="journal article" date="2020" name="mSystems">
        <title>Genome- and Community-Level Interaction Insights into Carbon Utilization and Element Cycling Functions of Hydrothermarchaeota in Hydrothermal Sediment.</title>
        <authorList>
            <person name="Zhou Z."/>
            <person name="Liu Y."/>
            <person name="Xu W."/>
            <person name="Pan J."/>
            <person name="Luo Z.H."/>
            <person name="Li M."/>
        </authorList>
    </citation>
    <scope>NUCLEOTIDE SEQUENCE</scope>
    <source>
        <strain evidence="3">SpSt-649</strain>
    </source>
</reference>
<feature type="coiled-coil region" evidence="1">
    <location>
        <begin position="199"/>
        <end position="226"/>
    </location>
</feature>
<proteinExistence type="predicted"/>